<comment type="caution">
    <text evidence="4">The sequence shown here is derived from an EMBL/GenBank/DDBJ whole genome shotgun (WGS) entry which is preliminary data.</text>
</comment>
<accession>A0A934HUE5</accession>
<dbReference type="Gene3D" id="3.40.630.10">
    <property type="entry name" value="Zn peptidases"/>
    <property type="match status" value="1"/>
</dbReference>
<dbReference type="RefSeq" id="WP_211141040.1">
    <property type="nucleotide sequence ID" value="NZ_JAEEGB010000003.1"/>
</dbReference>
<protein>
    <submittedName>
        <fullName evidence="4">M20/M25/M40 family metallo-hydrolase</fullName>
    </submittedName>
</protein>
<sequence length="356" mass="39322">MDCIEITKELIKIDSSNLEGANKAIDFCEDILLSQGLKTEIIENNGFKTLICTIGNGDKKIILNGHLDIVPGKAEQFVPYIEDGNLFGRGSADMKAGAAAMLTTMLKLKNEDLNCKLQLQLVTDEETGGFNCSKYLVDNGFRGDFVICGEPTQLGIGVQAKGILQVYLEFLGKSAHGSRPWQGTNAIIKAYETFNAILELPFAKEKSELYDCPSINLSKMEGGDVYNKVPAYCKMCLDIRFLPGQDPQEIIRQIEEVSGVKVNIHSIGDAVKTKVDDLYVLKLSESIAKITNNNAEIFGQHGSADTRFYSKYDIPAVEFGPTGQNWHGDDEFIKVDSVYIYEQMLIDFILNISSGL</sequence>
<dbReference type="Pfam" id="PF01546">
    <property type="entry name" value="Peptidase_M20"/>
    <property type="match status" value="1"/>
</dbReference>
<evidence type="ECO:0000256" key="2">
    <source>
        <dbReference type="ARBA" id="ARBA00022801"/>
    </source>
</evidence>
<dbReference type="GO" id="GO:0016787">
    <property type="term" value="F:hydrolase activity"/>
    <property type="evidence" value="ECO:0007669"/>
    <property type="project" value="UniProtKB-KW"/>
</dbReference>
<organism evidence="4 5">
    <name type="scientific">Clostridium aciditolerans</name>
    <dbReference type="NCBI Taxonomy" id="339861"/>
    <lineage>
        <taxon>Bacteria</taxon>
        <taxon>Bacillati</taxon>
        <taxon>Bacillota</taxon>
        <taxon>Clostridia</taxon>
        <taxon>Eubacteriales</taxon>
        <taxon>Clostridiaceae</taxon>
        <taxon>Clostridium</taxon>
    </lineage>
</organism>
<name>A0A934HUE5_9CLOT</name>
<dbReference type="GO" id="GO:0046872">
    <property type="term" value="F:metal ion binding"/>
    <property type="evidence" value="ECO:0007669"/>
    <property type="project" value="UniProtKB-KW"/>
</dbReference>
<dbReference type="InterPro" id="IPR036264">
    <property type="entry name" value="Bact_exopeptidase_dim_dom"/>
</dbReference>
<dbReference type="Pfam" id="PF07687">
    <property type="entry name" value="M20_dimer"/>
    <property type="match status" value="1"/>
</dbReference>
<dbReference type="InterPro" id="IPR002933">
    <property type="entry name" value="Peptidase_M20"/>
</dbReference>
<evidence type="ECO:0000256" key="1">
    <source>
        <dbReference type="ARBA" id="ARBA00022723"/>
    </source>
</evidence>
<dbReference type="AlphaFoldDB" id="A0A934HUE5"/>
<keyword evidence="2" id="KW-0378">Hydrolase</keyword>
<feature type="domain" description="Peptidase M20 dimerisation" evidence="3">
    <location>
        <begin position="160"/>
        <end position="257"/>
    </location>
</feature>
<evidence type="ECO:0000313" key="5">
    <source>
        <dbReference type="Proteomes" id="UP000622687"/>
    </source>
</evidence>
<evidence type="ECO:0000313" key="4">
    <source>
        <dbReference type="EMBL" id="MBI6871599.1"/>
    </source>
</evidence>
<gene>
    <name evidence="4" type="ORF">I6U51_02615</name>
</gene>
<reference evidence="4" key="1">
    <citation type="submission" date="2020-12" db="EMBL/GenBank/DDBJ databases">
        <title>Clostridium thailandense sp. nov., a novel acetogenic bacterium isolated from peat land soil in Thailand.</title>
        <authorList>
            <person name="Chaikitkaew S."/>
            <person name="Birkeland N.K."/>
        </authorList>
    </citation>
    <scope>NUCLEOTIDE SEQUENCE</scope>
    <source>
        <strain evidence="4">DSM 17425</strain>
    </source>
</reference>
<dbReference type="PANTHER" id="PTHR43808">
    <property type="entry name" value="ACETYLORNITHINE DEACETYLASE"/>
    <property type="match status" value="1"/>
</dbReference>
<dbReference type="EMBL" id="JAEEGB010000003">
    <property type="protein sequence ID" value="MBI6871599.1"/>
    <property type="molecule type" value="Genomic_DNA"/>
</dbReference>
<evidence type="ECO:0000259" key="3">
    <source>
        <dbReference type="Pfam" id="PF07687"/>
    </source>
</evidence>
<dbReference type="InterPro" id="IPR050072">
    <property type="entry name" value="Peptidase_M20A"/>
</dbReference>
<dbReference type="SUPFAM" id="SSF55031">
    <property type="entry name" value="Bacterial exopeptidase dimerisation domain"/>
    <property type="match status" value="1"/>
</dbReference>
<dbReference type="Proteomes" id="UP000622687">
    <property type="component" value="Unassembled WGS sequence"/>
</dbReference>
<dbReference type="Gene3D" id="3.30.70.360">
    <property type="match status" value="1"/>
</dbReference>
<proteinExistence type="predicted"/>
<keyword evidence="1" id="KW-0479">Metal-binding</keyword>
<keyword evidence="5" id="KW-1185">Reference proteome</keyword>
<dbReference type="SUPFAM" id="SSF53187">
    <property type="entry name" value="Zn-dependent exopeptidases"/>
    <property type="match status" value="1"/>
</dbReference>
<dbReference type="InterPro" id="IPR011650">
    <property type="entry name" value="Peptidase_M20_dimer"/>
</dbReference>